<sequence>MDDDITVEGAVTPEPETAAPETATPETAAPDYRALAADPKAAARATVAVLISRVIVAGLGWVGSVIVARSLSPEGWGQFSFVFALLGLMSVVTDLGVGRVVLARLMDDDAEEIGRTASSFLALRTVLGLVGYVLAVGYVVVLQYPGEVIAATALGGLVVVFATPSHALSVLFQARHRLLLVAVIESLGQGLQLVLTILAAVFAPVLLIFVLPAVLNEAFRAVGKGLAVRRRSVGLRPSRHIDVHRWGAYLREAIPLAIGFALTIAMLKIDVLMLSLLDTFDAVGLYSIGYKFSDMMDTIALAAVAPVSTLLVAAWPHETATFRARSRSAGLYFATFGAVAVAGFWPSAEPLVRLLYGERFAPGSDAARLLVLGAAIMSLILLGIFLLASAGMQRHYPLVALFGLALNIGLNVALIPRLSYNGSAIATVVTFGVTVIMLWVVIERSMPMSGLLAVSPILVLAVVTAAVTVGATLLVDAAPSLWFLISVVAALLVAACGFLLSKRDSRSNSPAPAPAPDPEVAP</sequence>
<gene>
    <name evidence="8" type="ORF">JOE42_000464</name>
</gene>
<dbReference type="PANTHER" id="PTHR30250:SF11">
    <property type="entry name" value="O-ANTIGEN TRANSPORTER-RELATED"/>
    <property type="match status" value="1"/>
</dbReference>
<comment type="caution">
    <text evidence="8">The sequence shown here is derived from an EMBL/GenBank/DDBJ whole genome shotgun (WGS) entry which is preliminary data.</text>
</comment>
<keyword evidence="9" id="KW-1185">Reference proteome</keyword>
<evidence type="ECO:0000256" key="2">
    <source>
        <dbReference type="ARBA" id="ARBA00022475"/>
    </source>
</evidence>
<evidence type="ECO:0000313" key="8">
    <source>
        <dbReference type="EMBL" id="MBM7413731.1"/>
    </source>
</evidence>
<feature type="transmembrane region" description="Helical" evidence="7">
    <location>
        <begin position="395"/>
        <end position="416"/>
    </location>
</feature>
<feature type="transmembrane region" description="Helical" evidence="7">
    <location>
        <begin position="422"/>
        <end position="442"/>
    </location>
</feature>
<evidence type="ECO:0000256" key="7">
    <source>
        <dbReference type="SAM" id="Phobius"/>
    </source>
</evidence>
<feature type="region of interest" description="Disordered" evidence="6">
    <location>
        <begin position="1"/>
        <end position="27"/>
    </location>
</feature>
<evidence type="ECO:0000256" key="3">
    <source>
        <dbReference type="ARBA" id="ARBA00022692"/>
    </source>
</evidence>
<feature type="transmembrane region" description="Helical" evidence="7">
    <location>
        <begin position="79"/>
        <end position="101"/>
    </location>
</feature>
<dbReference type="RefSeq" id="WP_204866422.1">
    <property type="nucleotide sequence ID" value="NZ_JAFBBK010000001.1"/>
</dbReference>
<name>A0ABS2KR42_9NOCA</name>
<proteinExistence type="predicted"/>
<dbReference type="Pfam" id="PF01943">
    <property type="entry name" value="Polysacc_synt"/>
    <property type="match status" value="1"/>
</dbReference>
<dbReference type="PANTHER" id="PTHR30250">
    <property type="entry name" value="PST FAMILY PREDICTED COLANIC ACID TRANSPORTER"/>
    <property type="match status" value="1"/>
</dbReference>
<evidence type="ECO:0000313" key="9">
    <source>
        <dbReference type="Proteomes" id="UP000703038"/>
    </source>
</evidence>
<feature type="transmembrane region" description="Helical" evidence="7">
    <location>
        <begin position="451"/>
        <end position="475"/>
    </location>
</feature>
<feature type="transmembrane region" description="Helical" evidence="7">
    <location>
        <begin position="481"/>
        <end position="500"/>
    </location>
</feature>
<keyword evidence="5 7" id="KW-0472">Membrane</keyword>
<dbReference type="Proteomes" id="UP000703038">
    <property type="component" value="Unassembled WGS sequence"/>
</dbReference>
<feature type="transmembrane region" description="Helical" evidence="7">
    <location>
        <begin position="121"/>
        <end position="142"/>
    </location>
</feature>
<feature type="compositionally biased region" description="Low complexity" evidence="6">
    <location>
        <begin position="12"/>
        <end position="27"/>
    </location>
</feature>
<evidence type="ECO:0000256" key="4">
    <source>
        <dbReference type="ARBA" id="ARBA00022989"/>
    </source>
</evidence>
<dbReference type="InterPro" id="IPR050833">
    <property type="entry name" value="Poly_Biosynth_Transport"/>
</dbReference>
<accession>A0ABS2KR42</accession>
<feature type="transmembrane region" description="Helical" evidence="7">
    <location>
        <begin position="298"/>
        <end position="317"/>
    </location>
</feature>
<feature type="transmembrane region" description="Helical" evidence="7">
    <location>
        <begin position="47"/>
        <end position="67"/>
    </location>
</feature>
<feature type="compositionally biased region" description="Pro residues" evidence="6">
    <location>
        <begin position="511"/>
        <end position="522"/>
    </location>
</feature>
<keyword evidence="3 7" id="KW-0812">Transmembrane</keyword>
<dbReference type="InterPro" id="IPR002797">
    <property type="entry name" value="Polysacc_synth"/>
</dbReference>
<keyword evidence="4 7" id="KW-1133">Transmembrane helix</keyword>
<feature type="transmembrane region" description="Helical" evidence="7">
    <location>
        <begin position="329"/>
        <end position="346"/>
    </location>
</feature>
<comment type="subcellular location">
    <subcellularLocation>
        <location evidence="1">Cell membrane</location>
        <topology evidence="1">Multi-pass membrane protein</topology>
    </subcellularLocation>
</comment>
<protein>
    <submittedName>
        <fullName evidence="8">O-antigen/teichoic acid export membrane protein</fullName>
    </submittedName>
</protein>
<evidence type="ECO:0000256" key="5">
    <source>
        <dbReference type="ARBA" id="ARBA00023136"/>
    </source>
</evidence>
<keyword evidence="2" id="KW-1003">Cell membrane</keyword>
<feature type="transmembrane region" description="Helical" evidence="7">
    <location>
        <begin position="193"/>
        <end position="215"/>
    </location>
</feature>
<evidence type="ECO:0000256" key="6">
    <source>
        <dbReference type="SAM" id="MobiDB-lite"/>
    </source>
</evidence>
<feature type="transmembrane region" description="Helical" evidence="7">
    <location>
        <begin position="366"/>
        <end position="388"/>
    </location>
</feature>
<evidence type="ECO:0000256" key="1">
    <source>
        <dbReference type="ARBA" id="ARBA00004651"/>
    </source>
</evidence>
<reference evidence="8 9" key="1">
    <citation type="submission" date="2021-01" db="EMBL/GenBank/DDBJ databases">
        <title>Genomics of switchgrass bacterial isolates.</title>
        <authorList>
            <person name="Shade A."/>
        </authorList>
    </citation>
    <scope>NUCLEOTIDE SEQUENCE [LARGE SCALE GENOMIC DNA]</scope>
    <source>
        <strain evidence="8 9">PvP111</strain>
    </source>
</reference>
<dbReference type="CDD" id="cd13128">
    <property type="entry name" value="MATE_Wzx_like"/>
    <property type="match status" value="1"/>
</dbReference>
<feature type="region of interest" description="Disordered" evidence="6">
    <location>
        <begin position="503"/>
        <end position="522"/>
    </location>
</feature>
<organism evidence="8 9">
    <name type="scientific">Rhodococcoides corynebacterioides</name>
    <dbReference type="NCBI Taxonomy" id="53972"/>
    <lineage>
        <taxon>Bacteria</taxon>
        <taxon>Bacillati</taxon>
        <taxon>Actinomycetota</taxon>
        <taxon>Actinomycetes</taxon>
        <taxon>Mycobacteriales</taxon>
        <taxon>Nocardiaceae</taxon>
        <taxon>Rhodococcoides</taxon>
    </lineage>
</organism>
<dbReference type="EMBL" id="JAFBBK010000001">
    <property type="protein sequence ID" value="MBM7413731.1"/>
    <property type="molecule type" value="Genomic_DNA"/>
</dbReference>